<dbReference type="InterPro" id="IPR011008">
    <property type="entry name" value="Dimeric_a/b-barrel"/>
</dbReference>
<comment type="similarity">
    <text evidence="1">Belongs to the YciI family.</text>
</comment>
<dbReference type="Proteomes" id="UP000516148">
    <property type="component" value="Chromosome"/>
</dbReference>
<organism evidence="3 4">
    <name type="scientific">Sphingomonas alpina</name>
    <dbReference type="NCBI Taxonomy" id="653931"/>
    <lineage>
        <taxon>Bacteria</taxon>
        <taxon>Pseudomonadati</taxon>
        <taxon>Pseudomonadota</taxon>
        <taxon>Alphaproteobacteria</taxon>
        <taxon>Sphingomonadales</taxon>
        <taxon>Sphingomonadaceae</taxon>
        <taxon>Sphingomonas</taxon>
    </lineage>
</organism>
<evidence type="ECO:0000256" key="1">
    <source>
        <dbReference type="ARBA" id="ARBA00007689"/>
    </source>
</evidence>
<dbReference type="RefSeq" id="WP_187762400.1">
    <property type="nucleotide sequence ID" value="NZ_CP061038.1"/>
</dbReference>
<dbReference type="AlphaFoldDB" id="A0A7H0LK93"/>
<name>A0A7H0LK93_9SPHN</name>
<dbReference type="SUPFAM" id="SSF54909">
    <property type="entry name" value="Dimeric alpha+beta barrel"/>
    <property type="match status" value="1"/>
</dbReference>
<evidence type="ECO:0000259" key="2">
    <source>
        <dbReference type="Pfam" id="PF03795"/>
    </source>
</evidence>
<evidence type="ECO:0000313" key="4">
    <source>
        <dbReference type="Proteomes" id="UP000516148"/>
    </source>
</evidence>
<feature type="domain" description="YCII-related" evidence="2">
    <location>
        <begin position="36"/>
        <end position="92"/>
    </location>
</feature>
<proteinExistence type="inferred from homology"/>
<dbReference type="Pfam" id="PF03795">
    <property type="entry name" value="YCII"/>
    <property type="match status" value="1"/>
</dbReference>
<accession>A0A7H0LK93</accession>
<gene>
    <name evidence="3" type="ORF">H3Z74_02260</name>
</gene>
<protein>
    <recommendedName>
        <fullName evidence="2">YCII-related domain-containing protein</fullName>
    </recommendedName>
</protein>
<dbReference type="Gene3D" id="3.30.70.1060">
    <property type="entry name" value="Dimeric alpha+beta barrel"/>
    <property type="match status" value="1"/>
</dbReference>
<evidence type="ECO:0000313" key="3">
    <source>
        <dbReference type="EMBL" id="QNQ10096.1"/>
    </source>
</evidence>
<dbReference type="InterPro" id="IPR005545">
    <property type="entry name" value="YCII"/>
</dbReference>
<dbReference type="EMBL" id="CP061038">
    <property type="protein sequence ID" value="QNQ10096.1"/>
    <property type="molecule type" value="Genomic_DNA"/>
</dbReference>
<dbReference type="KEGG" id="spap:H3Z74_02260"/>
<reference evidence="3 4" key="1">
    <citation type="submission" date="2020-09" db="EMBL/GenBank/DDBJ databases">
        <title>Sphingomonas sp., a new species isolated from pork steak.</title>
        <authorList>
            <person name="Heidler von Heilborn D."/>
        </authorList>
    </citation>
    <scope>NUCLEOTIDE SEQUENCE [LARGE SCALE GENOMIC DNA]</scope>
    <source>
        <strain evidence="4">S8-3T</strain>
    </source>
</reference>
<keyword evidence="4" id="KW-1185">Reference proteome</keyword>
<sequence length="99" mass="10487">MPDFILLMHNDTAREPSAGMWDSYFTSLRQRGGFSGGSSIGSGETVRKDGPAGTVADHLVGYIRIEANDLADAKSRVAGNPVYECGGTVEVRSLPPGED</sequence>